<dbReference type="Proteomes" id="UP000286050">
    <property type="component" value="Unassembled WGS sequence"/>
</dbReference>
<feature type="transmembrane region" description="Helical" evidence="1">
    <location>
        <begin position="137"/>
        <end position="161"/>
    </location>
</feature>
<dbReference type="AlphaFoldDB" id="A0A414FUM4"/>
<gene>
    <name evidence="2" type="ORF">DW787_07650</name>
</gene>
<feature type="transmembrane region" description="Helical" evidence="1">
    <location>
        <begin position="167"/>
        <end position="185"/>
    </location>
</feature>
<feature type="transmembrane region" description="Helical" evidence="1">
    <location>
        <begin position="105"/>
        <end position="125"/>
    </location>
</feature>
<organism evidence="2 3">
    <name type="scientific">Collinsella intestinalis</name>
    <dbReference type="NCBI Taxonomy" id="147207"/>
    <lineage>
        <taxon>Bacteria</taxon>
        <taxon>Bacillati</taxon>
        <taxon>Actinomycetota</taxon>
        <taxon>Coriobacteriia</taxon>
        <taxon>Coriobacteriales</taxon>
        <taxon>Coriobacteriaceae</taxon>
        <taxon>Collinsella</taxon>
    </lineage>
</organism>
<keyword evidence="1" id="KW-1133">Transmembrane helix</keyword>
<feature type="transmembrane region" description="Helical" evidence="1">
    <location>
        <begin position="50"/>
        <end position="68"/>
    </location>
</feature>
<reference evidence="2 3" key="1">
    <citation type="submission" date="2018-08" db="EMBL/GenBank/DDBJ databases">
        <title>A genome reference for cultivated species of the human gut microbiota.</title>
        <authorList>
            <person name="Zou Y."/>
            <person name="Xue W."/>
            <person name="Luo G."/>
        </authorList>
    </citation>
    <scope>NUCLEOTIDE SEQUENCE [LARGE SCALE GENOMIC DNA]</scope>
    <source>
        <strain evidence="2 3">AM30-5LB</strain>
    </source>
</reference>
<sequence>MTDFDLLFSRLRGLAWSHVAMAGACFVFATALFVSPAWGYADFARLQQLLSWFGIVAGSLSLVAAFAMRAGWTLHGVEPAVGLVLLLGGLWTLNFPFSVDTFVPVASFLGMFLAFYLLATAFEMYRRSAGRPGMQVAVAAGVILVSFANLFGLMGASGMLALSALELYLAGWGFVYACISLSVDAPRAELV</sequence>
<evidence type="ECO:0008006" key="4">
    <source>
        <dbReference type="Google" id="ProtNLM"/>
    </source>
</evidence>
<evidence type="ECO:0000313" key="3">
    <source>
        <dbReference type="Proteomes" id="UP000286050"/>
    </source>
</evidence>
<accession>A0A414FUM4</accession>
<evidence type="ECO:0000313" key="2">
    <source>
        <dbReference type="EMBL" id="RHD54626.1"/>
    </source>
</evidence>
<evidence type="ECO:0000256" key="1">
    <source>
        <dbReference type="SAM" id="Phobius"/>
    </source>
</evidence>
<dbReference type="RefSeq" id="WP_118272328.1">
    <property type="nucleotide sequence ID" value="NZ_QSJI01000008.1"/>
</dbReference>
<feature type="transmembrane region" description="Helical" evidence="1">
    <location>
        <begin position="14"/>
        <end position="38"/>
    </location>
</feature>
<name>A0A414FUM4_9ACTN</name>
<keyword evidence="1" id="KW-0812">Transmembrane</keyword>
<dbReference type="EMBL" id="QSJI01000008">
    <property type="protein sequence ID" value="RHD54626.1"/>
    <property type="molecule type" value="Genomic_DNA"/>
</dbReference>
<proteinExistence type="predicted"/>
<comment type="caution">
    <text evidence="2">The sequence shown here is derived from an EMBL/GenBank/DDBJ whole genome shotgun (WGS) entry which is preliminary data.</text>
</comment>
<feature type="transmembrane region" description="Helical" evidence="1">
    <location>
        <begin position="80"/>
        <end position="99"/>
    </location>
</feature>
<protein>
    <recommendedName>
        <fullName evidence="4">DUF308 domain-containing protein</fullName>
    </recommendedName>
</protein>
<keyword evidence="1" id="KW-0472">Membrane</keyword>